<dbReference type="Proteomes" id="UP000199410">
    <property type="component" value="Unassembled WGS sequence"/>
</dbReference>
<dbReference type="InterPro" id="IPR001482">
    <property type="entry name" value="T2SS/T4SS_dom"/>
</dbReference>
<feature type="domain" description="Bacterial type II secretion system protein E" evidence="2">
    <location>
        <begin position="102"/>
        <end position="260"/>
    </location>
</feature>
<comment type="similarity">
    <text evidence="1">Belongs to the GSP E family.</text>
</comment>
<evidence type="ECO:0000313" key="4">
    <source>
        <dbReference type="Proteomes" id="UP000199410"/>
    </source>
</evidence>
<organism evidence="3 4">
    <name type="scientific">Lysinibacillus fusiformis</name>
    <dbReference type="NCBI Taxonomy" id="28031"/>
    <lineage>
        <taxon>Bacteria</taxon>
        <taxon>Bacillati</taxon>
        <taxon>Bacillota</taxon>
        <taxon>Bacilli</taxon>
        <taxon>Bacillales</taxon>
        <taxon>Bacillaceae</taxon>
        <taxon>Lysinibacillus</taxon>
    </lineage>
</organism>
<accession>A0A1H9SQE5</accession>
<proteinExistence type="inferred from homology"/>
<dbReference type="AlphaFoldDB" id="A0A1H9SQE5"/>
<comment type="caution">
    <text evidence="3">The sequence shown here is derived from an EMBL/GenBank/DDBJ whole genome shotgun (WGS) entry which is preliminary data.</text>
</comment>
<dbReference type="Pfam" id="PF00437">
    <property type="entry name" value="T2SSE"/>
    <property type="match status" value="1"/>
</dbReference>
<dbReference type="PANTHER" id="PTHR30486">
    <property type="entry name" value="TWITCHING MOTILITY PROTEIN PILT"/>
    <property type="match status" value="1"/>
</dbReference>
<dbReference type="InterPro" id="IPR027417">
    <property type="entry name" value="P-loop_NTPase"/>
</dbReference>
<dbReference type="Gene3D" id="3.30.450.380">
    <property type="match status" value="1"/>
</dbReference>
<name>A0A1H9SQE5_9BACI</name>
<reference evidence="3 4" key="1">
    <citation type="submission" date="2016-10" db="EMBL/GenBank/DDBJ databases">
        <authorList>
            <person name="Varghese N."/>
            <person name="Submissions S."/>
        </authorList>
    </citation>
    <scope>NUCLEOTIDE SEQUENCE [LARGE SCALE GENOMIC DNA]</scope>
    <source>
        <strain evidence="3 4">TC-13</strain>
    </source>
</reference>
<evidence type="ECO:0000313" key="3">
    <source>
        <dbReference type="EMBL" id="SER86559.1"/>
    </source>
</evidence>
<dbReference type="Gene3D" id="3.40.50.300">
    <property type="entry name" value="P-loop containing nucleotide triphosphate hydrolases"/>
    <property type="match status" value="1"/>
</dbReference>
<dbReference type="PANTHER" id="PTHR30486:SF6">
    <property type="entry name" value="TYPE IV PILUS RETRACTATION ATPASE PILT"/>
    <property type="match status" value="1"/>
</dbReference>
<evidence type="ECO:0000259" key="2">
    <source>
        <dbReference type="Pfam" id="PF00437"/>
    </source>
</evidence>
<gene>
    <name evidence="3" type="ORF">SAMN02787113_04777</name>
</gene>
<dbReference type="GO" id="GO:0016887">
    <property type="term" value="F:ATP hydrolysis activity"/>
    <property type="evidence" value="ECO:0007669"/>
    <property type="project" value="InterPro"/>
</dbReference>
<evidence type="ECO:0000256" key="1">
    <source>
        <dbReference type="ARBA" id="ARBA00006611"/>
    </source>
</evidence>
<dbReference type="InterPro" id="IPR050921">
    <property type="entry name" value="T4SS_GSP_E_ATPase"/>
</dbReference>
<dbReference type="RefSeq" id="WP_170844202.1">
    <property type="nucleotide sequence ID" value="NZ_FMVP01000031.1"/>
</dbReference>
<dbReference type="EMBL" id="FOEL01000031">
    <property type="protein sequence ID" value="SER86559.1"/>
    <property type="molecule type" value="Genomic_DNA"/>
</dbReference>
<sequence length="375" mass="42557">MSDLELQEKRINEILENSFLGPYLLISSITDIKFNGTQLRIQDNDKGRYLAEHQPSEDEVKTLVKQIADVQKYTFTHTEPQLDTEIGILRISATHRRISPEGTTLAVRISRPRLAIESIANVITGDYRDIEQLFKVLMLAESNIVIAGRTGSGKTEFQKLLVGYTADDANITLIEDTRDSHIKTLYPEKDITSWKTVPGLFEMADGVKAALRNNPDWTIIAETRGEVSADVLDSAKTDHAIITTLHAKGAMNIPSRFIPMIRQSPAYAIIDDQLIGNELVEFLRWGVYLQADRIQGKTERRLKELVEYTDFTQKGAVGNYVYREVKIRDAETGEYRIEKRFHPLSDKTLAELEDKGLIHLVPDIFKVKKEKEGNE</sequence>
<protein>
    <submittedName>
        <fullName evidence="3">Pilus assembly protein CpaF</fullName>
    </submittedName>
</protein>
<dbReference type="SUPFAM" id="SSF52540">
    <property type="entry name" value="P-loop containing nucleoside triphosphate hydrolases"/>
    <property type="match status" value="1"/>
</dbReference>